<keyword evidence="1 3" id="KW-0479">Metal-binding</keyword>
<keyword evidence="3" id="KW-0223">Dioxygenase</keyword>
<protein>
    <recommendedName>
        <fullName evidence="3">Bifunctional lysine-specific demethylase and histidyl-hydroxylase</fullName>
        <ecNumber evidence="3">1.14.11.-</ecNumber>
    </recommendedName>
</protein>
<comment type="subcellular location">
    <subcellularLocation>
        <location evidence="3">Nucleus</location>
    </subcellularLocation>
</comment>
<reference evidence="5" key="1">
    <citation type="submission" date="2021-02" db="EMBL/GenBank/DDBJ databases">
        <authorList>
            <person name="Dougan E. K."/>
            <person name="Rhodes N."/>
            <person name="Thang M."/>
            <person name="Chan C."/>
        </authorList>
    </citation>
    <scope>NUCLEOTIDE SEQUENCE</scope>
</reference>
<name>A0A812SL93_9DINO</name>
<feature type="domain" description="JmjC" evidence="4">
    <location>
        <begin position="69"/>
        <end position="155"/>
    </location>
</feature>
<evidence type="ECO:0000256" key="1">
    <source>
        <dbReference type="ARBA" id="ARBA00022723"/>
    </source>
</evidence>
<comment type="cofactor">
    <cofactor evidence="3">
        <name>Fe(2+)</name>
        <dbReference type="ChEBI" id="CHEBI:29033"/>
    </cofactor>
    <text evidence="3">Binds 1 Fe(2+) ion per subunit.</text>
</comment>
<dbReference type="GO" id="GO:0005506">
    <property type="term" value="F:iron ion binding"/>
    <property type="evidence" value="ECO:0007669"/>
    <property type="project" value="UniProtKB-UniRule"/>
</dbReference>
<comment type="caution">
    <text evidence="5">The sequence shown here is derived from an EMBL/GenBank/DDBJ whole genome shotgun (WGS) entry which is preliminary data.</text>
</comment>
<dbReference type="OrthoDB" id="425950at2759"/>
<dbReference type="PANTHER" id="PTHR13096:SF8">
    <property type="entry name" value="RIBOSOMAL OXYGENASE 1"/>
    <property type="match status" value="1"/>
</dbReference>
<dbReference type="PANTHER" id="PTHR13096">
    <property type="entry name" value="MINA53 MYC INDUCED NUCLEAR ANTIGEN"/>
    <property type="match status" value="1"/>
</dbReference>
<gene>
    <name evidence="5" type="primary">RIOX2</name>
    <name evidence="5" type="ORF">SNAT2548_LOCUS26968</name>
</gene>
<dbReference type="InterPro" id="IPR039994">
    <property type="entry name" value="NO66-like"/>
</dbReference>
<dbReference type="Proteomes" id="UP000604046">
    <property type="component" value="Unassembled WGS sequence"/>
</dbReference>
<comment type="function">
    <text evidence="3">Oxygenase that can act as both a histone lysine demethylase and a ribosomal histidine hydroxylase.</text>
</comment>
<keyword evidence="3" id="KW-0539">Nucleus</keyword>
<evidence type="ECO:0000313" key="6">
    <source>
        <dbReference type="Proteomes" id="UP000604046"/>
    </source>
</evidence>
<evidence type="ECO:0000256" key="3">
    <source>
        <dbReference type="RuleBase" id="RU366061"/>
    </source>
</evidence>
<comment type="similarity">
    <text evidence="3">Belongs to the ROX family.</text>
</comment>
<sequence>MLNKPPLKLRKETLEQDADIRQLLASSALQTPADVLERGGGWTLVVNHLQSTSPQLQALHQQVFALTGLSGGMNAYLTPPGAIGKPPHVDDHDVLVLQLAGEKKWLLLDSATRELQEEVVLHAGDVLYLPQGIPHHAAAREGTSPSLHVALGLHRLPLSTAFVLAAMLTLSSEASCRVPAAGARLPASVVEEMEGRGQAFAAFGTREHWLHQLLPQHLSLVGSLTPDDLAEEQSLLAGMASNLRARAAELAELIRGAAPCPDRRKALLRAAAAGSDAELLEVAQLPDKEFIDLALKAFWARREHVLDQHFAQHGPLPSDAACEDGLELRWRKRPNVAALLRPGGVLRVNGFRLTELEGPSLDAAAWFLRRSTGSVQEMPQRLRAVGRDVLRRLIACGSLEPVA</sequence>
<dbReference type="InterPro" id="IPR003347">
    <property type="entry name" value="JmjC_dom"/>
</dbReference>
<proteinExistence type="inferred from homology"/>
<keyword evidence="3" id="KW-0805">Transcription regulation</keyword>
<evidence type="ECO:0000313" key="5">
    <source>
        <dbReference type="EMBL" id="CAE7480289.1"/>
    </source>
</evidence>
<organism evidence="5 6">
    <name type="scientific">Symbiodinium natans</name>
    <dbReference type="NCBI Taxonomy" id="878477"/>
    <lineage>
        <taxon>Eukaryota</taxon>
        <taxon>Sar</taxon>
        <taxon>Alveolata</taxon>
        <taxon>Dinophyceae</taxon>
        <taxon>Suessiales</taxon>
        <taxon>Symbiodiniaceae</taxon>
        <taxon>Symbiodinium</taxon>
    </lineage>
</organism>
<evidence type="ECO:0000256" key="2">
    <source>
        <dbReference type="ARBA" id="ARBA00023004"/>
    </source>
</evidence>
<dbReference type="EC" id="1.14.11.-" evidence="3"/>
<dbReference type="Gene3D" id="2.60.120.650">
    <property type="entry name" value="Cupin"/>
    <property type="match status" value="1"/>
</dbReference>
<keyword evidence="3" id="KW-0804">Transcription</keyword>
<dbReference type="GO" id="GO:0005634">
    <property type="term" value="C:nucleus"/>
    <property type="evidence" value="ECO:0007669"/>
    <property type="project" value="UniProtKB-SubCell"/>
</dbReference>
<dbReference type="SUPFAM" id="SSF51197">
    <property type="entry name" value="Clavaminate synthase-like"/>
    <property type="match status" value="1"/>
</dbReference>
<keyword evidence="2 3" id="KW-0408">Iron</keyword>
<accession>A0A812SL93</accession>
<keyword evidence="3" id="KW-0560">Oxidoreductase</keyword>
<evidence type="ECO:0000259" key="4">
    <source>
        <dbReference type="Pfam" id="PF08007"/>
    </source>
</evidence>
<keyword evidence="6" id="KW-1185">Reference proteome</keyword>
<dbReference type="Pfam" id="PF08007">
    <property type="entry name" value="JmjC_2"/>
    <property type="match status" value="1"/>
</dbReference>
<dbReference type="EMBL" id="CAJNDS010002449">
    <property type="protein sequence ID" value="CAE7480289.1"/>
    <property type="molecule type" value="Genomic_DNA"/>
</dbReference>
<dbReference type="GO" id="GO:0016706">
    <property type="term" value="F:2-oxoglutarate-dependent dioxygenase activity"/>
    <property type="evidence" value="ECO:0007669"/>
    <property type="project" value="UniProtKB-UniRule"/>
</dbReference>
<dbReference type="AlphaFoldDB" id="A0A812SL93"/>